<dbReference type="EMBL" id="JAHCLR010000003">
    <property type="protein sequence ID" value="MBS9532516.1"/>
    <property type="molecule type" value="Genomic_DNA"/>
</dbReference>
<name>A0ABS5RE05_9MYCO</name>
<evidence type="ECO:0000313" key="8">
    <source>
        <dbReference type="Proteomes" id="UP001519535"/>
    </source>
</evidence>
<dbReference type="PRINTS" id="PR00407">
    <property type="entry name" value="EUMOPTERIN"/>
</dbReference>
<comment type="caution">
    <text evidence="7">The sequence shown here is derived from an EMBL/GenBank/DDBJ whole genome shotgun (WGS) entry which is preliminary data.</text>
</comment>
<dbReference type="Gene3D" id="2.60.40.650">
    <property type="match status" value="1"/>
</dbReference>
<keyword evidence="4" id="KW-0560">Oxidoreductase</keyword>
<sequence length="355" mass="38293">MRSAVAEWGKRADMVVHNDDPFNCEPPPAALAGNEITETPAFYCRNHGHIPAIAPEDWRLTITTDGSEPRTLTYHDLTTFRSRDVIATLQCAGNRRRELLQVRPMPGKEPWAQCAISTAVWHGASLSDVLAAAGIHRSEGHVAFTGPDLATQVHQVFGASIPLATALSGDTLLAWEMNGEPLPRVHGGPVRVVVPGFIGARSVKWLTGVSVQTDPSANHFQAVDYRLHGEALSTLPLNCAILTPDDGAGVPAGKLTIHGYAIGADCERITRVEVSLDDGHNWQEATLSAPRNRWTWRFWTLDTVVAEGPLGITARAVDDTGASHPESPATLWNPGGYANNAWARATVRVQATQPV</sequence>
<keyword evidence="8" id="KW-1185">Reference proteome</keyword>
<accession>A0ABS5RE05</accession>
<evidence type="ECO:0000256" key="4">
    <source>
        <dbReference type="ARBA" id="ARBA00023002"/>
    </source>
</evidence>
<dbReference type="Pfam" id="PF03404">
    <property type="entry name" value="Mo-co_dimer"/>
    <property type="match status" value="1"/>
</dbReference>
<dbReference type="CDD" id="cd02110">
    <property type="entry name" value="SO_family_Moco_dimer"/>
    <property type="match status" value="1"/>
</dbReference>
<dbReference type="PANTHER" id="PTHR19372:SF7">
    <property type="entry name" value="SULFITE OXIDASE, MITOCHONDRIAL"/>
    <property type="match status" value="1"/>
</dbReference>
<dbReference type="SUPFAM" id="SSF81296">
    <property type="entry name" value="E set domains"/>
    <property type="match status" value="1"/>
</dbReference>
<evidence type="ECO:0000259" key="5">
    <source>
        <dbReference type="Pfam" id="PF00174"/>
    </source>
</evidence>
<gene>
    <name evidence="7" type="ORF">KIH27_02820</name>
</gene>
<evidence type="ECO:0000256" key="1">
    <source>
        <dbReference type="ARBA" id="ARBA00001924"/>
    </source>
</evidence>
<dbReference type="InterPro" id="IPR005066">
    <property type="entry name" value="MoCF_OxRdtse_dimer"/>
</dbReference>
<dbReference type="InterPro" id="IPR000572">
    <property type="entry name" value="OxRdtase_Mopterin-bd_dom"/>
</dbReference>
<organism evidence="7 8">
    <name type="scientific">Mycolicibacter acidiphilus</name>
    <dbReference type="NCBI Taxonomy" id="2835306"/>
    <lineage>
        <taxon>Bacteria</taxon>
        <taxon>Bacillati</taxon>
        <taxon>Actinomycetota</taxon>
        <taxon>Actinomycetes</taxon>
        <taxon>Mycobacteriales</taxon>
        <taxon>Mycobacteriaceae</taxon>
        <taxon>Mycolicibacter</taxon>
    </lineage>
</organism>
<comment type="cofactor">
    <cofactor evidence="1">
        <name>Mo-molybdopterin</name>
        <dbReference type="ChEBI" id="CHEBI:71302"/>
    </cofactor>
</comment>
<evidence type="ECO:0000256" key="3">
    <source>
        <dbReference type="ARBA" id="ARBA00022723"/>
    </source>
</evidence>
<dbReference type="Proteomes" id="UP001519535">
    <property type="component" value="Unassembled WGS sequence"/>
</dbReference>
<keyword evidence="3" id="KW-0479">Metal-binding</keyword>
<evidence type="ECO:0000259" key="6">
    <source>
        <dbReference type="Pfam" id="PF03404"/>
    </source>
</evidence>
<dbReference type="InterPro" id="IPR014756">
    <property type="entry name" value="Ig_E-set"/>
</dbReference>
<dbReference type="Gene3D" id="3.90.420.10">
    <property type="entry name" value="Oxidoreductase, molybdopterin-binding domain"/>
    <property type="match status" value="1"/>
</dbReference>
<evidence type="ECO:0000313" key="7">
    <source>
        <dbReference type="EMBL" id="MBS9532516.1"/>
    </source>
</evidence>
<dbReference type="Pfam" id="PF00174">
    <property type="entry name" value="Oxidored_molyb"/>
    <property type="match status" value="1"/>
</dbReference>
<keyword evidence="2" id="KW-0500">Molybdenum</keyword>
<dbReference type="RefSeq" id="WP_214091394.1">
    <property type="nucleotide sequence ID" value="NZ_JAHCLR010000003.1"/>
</dbReference>
<dbReference type="SUPFAM" id="SSF56524">
    <property type="entry name" value="Oxidoreductase molybdopterin-binding domain"/>
    <property type="match status" value="1"/>
</dbReference>
<proteinExistence type="predicted"/>
<protein>
    <submittedName>
        <fullName evidence="7">Sulfite oxidase</fullName>
    </submittedName>
</protein>
<dbReference type="PANTHER" id="PTHR19372">
    <property type="entry name" value="SULFITE REDUCTASE"/>
    <property type="match status" value="1"/>
</dbReference>
<evidence type="ECO:0000256" key="2">
    <source>
        <dbReference type="ARBA" id="ARBA00022505"/>
    </source>
</evidence>
<reference evidence="7 8" key="1">
    <citation type="submission" date="2021-05" db="EMBL/GenBank/DDBJ databases">
        <title>Mycobacterium acidophilum sp. nov., an extremely acid-tolerant member of the genus Mycobacterium.</title>
        <authorList>
            <person name="Xia J."/>
        </authorList>
    </citation>
    <scope>NUCLEOTIDE SEQUENCE [LARGE SCALE GENOMIC DNA]</scope>
    <source>
        <strain evidence="7 8">M1</strain>
    </source>
</reference>
<dbReference type="InterPro" id="IPR036374">
    <property type="entry name" value="OxRdtase_Mopterin-bd_sf"/>
</dbReference>
<feature type="domain" description="Moybdenum cofactor oxidoreductase dimerisation" evidence="6">
    <location>
        <begin position="232"/>
        <end position="349"/>
    </location>
</feature>
<dbReference type="InterPro" id="IPR008335">
    <property type="entry name" value="Mopterin_OxRdtase_euk"/>
</dbReference>
<feature type="domain" description="Oxidoreductase molybdopterin-binding" evidence="5">
    <location>
        <begin position="47"/>
        <end position="219"/>
    </location>
</feature>